<evidence type="ECO:0000256" key="4">
    <source>
        <dbReference type="SAM" id="MobiDB-lite"/>
    </source>
</evidence>
<keyword evidence="3 5" id="KW-0732">Signal</keyword>
<dbReference type="Proteomes" id="UP001200034">
    <property type="component" value="Unassembled WGS sequence"/>
</dbReference>
<evidence type="ECO:0000256" key="5">
    <source>
        <dbReference type="SAM" id="SignalP"/>
    </source>
</evidence>
<feature type="region of interest" description="Disordered" evidence="4">
    <location>
        <begin position="92"/>
        <end position="120"/>
    </location>
</feature>
<evidence type="ECO:0000256" key="3">
    <source>
        <dbReference type="ARBA" id="ARBA00022729"/>
    </source>
</evidence>
<evidence type="ECO:0000256" key="2">
    <source>
        <dbReference type="ARBA" id="ARBA00022525"/>
    </source>
</evidence>
<evidence type="ECO:0000256" key="1">
    <source>
        <dbReference type="ARBA" id="ARBA00004613"/>
    </source>
</evidence>
<comment type="caution">
    <text evidence="7">The sequence shown here is derived from an EMBL/GenBank/DDBJ whole genome shotgun (WGS) entry which is preliminary data.</text>
</comment>
<keyword evidence="2" id="KW-0964">Secreted</keyword>
<evidence type="ECO:0000313" key="7">
    <source>
        <dbReference type="EMBL" id="KAH8377011.1"/>
    </source>
</evidence>
<reference evidence="7" key="1">
    <citation type="journal article" date="2021" name="Mol. Ecol. Resour.">
        <title>Phylogenomic analyses of the genus Drosophila reveals genomic signals of climate adaptation.</title>
        <authorList>
            <person name="Li F."/>
            <person name="Rane R.V."/>
            <person name="Luria V."/>
            <person name="Xiong Z."/>
            <person name="Chen J."/>
            <person name="Li Z."/>
            <person name="Catullo R.A."/>
            <person name="Griffin P.C."/>
            <person name="Schiffer M."/>
            <person name="Pearce S."/>
            <person name="Lee S.F."/>
            <person name="McElroy K."/>
            <person name="Stocker A."/>
            <person name="Shirriffs J."/>
            <person name="Cockerell F."/>
            <person name="Coppin C."/>
            <person name="Sgro C.M."/>
            <person name="Karger A."/>
            <person name="Cain J.W."/>
            <person name="Weber J.A."/>
            <person name="Santpere G."/>
            <person name="Kirschner M.W."/>
            <person name="Hoffmann A.A."/>
            <person name="Oakeshott J.G."/>
            <person name="Zhang G."/>
        </authorList>
    </citation>
    <scope>NUCLEOTIDE SEQUENCE</scope>
    <source>
        <strain evidence="7">BGI-SZ-2011g</strain>
    </source>
</reference>
<feature type="chain" id="PRO_5041938465" description="VM domain-containing protein" evidence="5">
    <location>
        <begin position="24"/>
        <end position="182"/>
    </location>
</feature>
<feature type="signal peptide" evidence="5">
    <location>
        <begin position="1"/>
        <end position="23"/>
    </location>
</feature>
<protein>
    <recommendedName>
        <fullName evidence="6">VM domain-containing protein</fullName>
    </recommendedName>
</protein>
<feature type="domain" description="VM" evidence="6">
    <location>
        <begin position="159"/>
        <end position="182"/>
    </location>
</feature>
<accession>A0AAD4PNE5</accession>
<comment type="subcellular location">
    <subcellularLocation>
        <location evidence="1">Secreted</location>
    </subcellularLocation>
</comment>
<organism evidence="7 8">
    <name type="scientific">Drosophila rubida</name>
    <dbReference type="NCBI Taxonomy" id="30044"/>
    <lineage>
        <taxon>Eukaryota</taxon>
        <taxon>Metazoa</taxon>
        <taxon>Ecdysozoa</taxon>
        <taxon>Arthropoda</taxon>
        <taxon>Hexapoda</taxon>
        <taxon>Insecta</taxon>
        <taxon>Pterygota</taxon>
        <taxon>Neoptera</taxon>
        <taxon>Endopterygota</taxon>
        <taxon>Diptera</taxon>
        <taxon>Brachycera</taxon>
        <taxon>Muscomorpha</taxon>
        <taxon>Ephydroidea</taxon>
        <taxon>Drosophilidae</taxon>
        <taxon>Drosophila</taxon>
    </lineage>
</organism>
<name>A0AAD4PNE5_9MUSC</name>
<dbReference type="GO" id="GO:0005576">
    <property type="term" value="C:extracellular region"/>
    <property type="evidence" value="ECO:0007669"/>
    <property type="project" value="UniProtKB-SubCell"/>
</dbReference>
<feature type="non-terminal residue" evidence="7">
    <location>
        <position position="1"/>
    </location>
</feature>
<sequence length="182" mass="19637">QMSAHWALLSLLLLWFRLQVCRADCEHRYVRSPSGQLFHIIPVRLFTPEMLPNNVELVRQPRQQQIVQEVIVENNFQAPTFGRPGFGPPFGGSPGFGGPPGFGRPGFGRPPGFGGPSRGFGGGFGGSFGGGFEFARSYEQEEPLQQPPAKQAVASNAPSVPVPPCAQSYMISCEAVLKPAPC</sequence>
<dbReference type="PROSITE" id="PS51137">
    <property type="entry name" value="VM"/>
    <property type="match status" value="1"/>
</dbReference>
<dbReference type="InterPro" id="IPR013135">
    <property type="entry name" value="Vitelline_membr_Cys-rich-dom"/>
</dbReference>
<dbReference type="EMBL" id="JAJJHW010001127">
    <property type="protein sequence ID" value="KAH8377011.1"/>
    <property type="molecule type" value="Genomic_DNA"/>
</dbReference>
<proteinExistence type="predicted"/>
<keyword evidence="8" id="KW-1185">Reference proteome</keyword>
<feature type="non-terminal residue" evidence="7">
    <location>
        <position position="182"/>
    </location>
</feature>
<evidence type="ECO:0000259" key="6">
    <source>
        <dbReference type="PROSITE" id="PS51137"/>
    </source>
</evidence>
<dbReference type="AlphaFoldDB" id="A0AAD4PNE5"/>
<feature type="region of interest" description="Disordered" evidence="4">
    <location>
        <begin position="138"/>
        <end position="161"/>
    </location>
</feature>
<gene>
    <name evidence="7" type="ORF">KR093_002727</name>
</gene>
<evidence type="ECO:0000313" key="8">
    <source>
        <dbReference type="Proteomes" id="UP001200034"/>
    </source>
</evidence>